<dbReference type="Proteomes" id="UP000006556">
    <property type="component" value="Chromosome"/>
</dbReference>
<dbReference type="EMBL" id="AP009389">
    <property type="protein sequence ID" value="BAF60861.1"/>
    <property type="molecule type" value="Genomic_DNA"/>
</dbReference>
<evidence type="ECO:0000313" key="3">
    <source>
        <dbReference type="Proteomes" id="UP000006556"/>
    </source>
</evidence>
<accession>A5CYQ8</accession>
<name>A5CYQ8_PELTS</name>
<sequence length="80" mass="8718">MALLTAEVSLYPQKTTNASRIISDSLESLNRYNLQTNVGPISTMLQGTEEEVWAGLKALFDRAREKSEVSMVVTISNAAG</sequence>
<evidence type="ECO:0000259" key="1">
    <source>
        <dbReference type="Pfam" id="PF07615"/>
    </source>
</evidence>
<dbReference type="Pfam" id="PF07615">
    <property type="entry name" value="Ykof"/>
    <property type="match status" value="1"/>
</dbReference>
<dbReference type="STRING" id="370438.PTH_2680"/>
<dbReference type="InterPro" id="IPR029756">
    <property type="entry name" value="MTH1187/YkoF-like"/>
</dbReference>
<organism evidence="2 3">
    <name type="scientific">Pelotomaculum thermopropionicum (strain DSM 13744 / JCM 10971 / SI)</name>
    <dbReference type="NCBI Taxonomy" id="370438"/>
    <lineage>
        <taxon>Bacteria</taxon>
        <taxon>Bacillati</taxon>
        <taxon>Bacillota</taxon>
        <taxon>Clostridia</taxon>
        <taxon>Eubacteriales</taxon>
        <taxon>Desulfotomaculaceae</taxon>
        <taxon>Pelotomaculum</taxon>
    </lineage>
</organism>
<dbReference type="eggNOG" id="COG0011">
    <property type="taxonomic scope" value="Bacteria"/>
</dbReference>
<dbReference type="InterPro" id="IPR011522">
    <property type="entry name" value="Thiamin/HMP-bd_put_YkoF"/>
</dbReference>
<dbReference type="AlphaFoldDB" id="A5CYQ8"/>
<reference evidence="3" key="1">
    <citation type="journal article" date="2008" name="Genome Res.">
        <title>The genome of Pelotomaculum thermopropionicum reveals niche-associated evolution in anaerobic microbiota.</title>
        <authorList>
            <person name="Kosaka T."/>
            <person name="Kato S."/>
            <person name="Shimoyama T."/>
            <person name="Ishii S."/>
            <person name="Abe T."/>
            <person name="Watanabe K."/>
        </authorList>
    </citation>
    <scope>NUCLEOTIDE SEQUENCE [LARGE SCALE GENOMIC DNA]</scope>
    <source>
        <strain evidence="3">DSM 13744 / JCM 10971 / SI</strain>
    </source>
</reference>
<dbReference type="HOGENOM" id="CLU_186928_0_0_9"/>
<dbReference type="SUPFAM" id="SSF89957">
    <property type="entry name" value="MTH1187/YkoF-like"/>
    <property type="match status" value="1"/>
</dbReference>
<evidence type="ECO:0000313" key="2">
    <source>
        <dbReference type="EMBL" id="BAF60861.1"/>
    </source>
</evidence>
<keyword evidence="3" id="KW-1185">Reference proteome</keyword>
<protein>
    <recommendedName>
        <fullName evidence="1">Thiamin/hydroxymethyl pyrimidine-binding YkoF putative domain-containing protein</fullName>
    </recommendedName>
</protein>
<proteinExistence type="predicted"/>
<feature type="domain" description="Thiamin/hydroxymethyl pyrimidine-binding YkoF putative" evidence="1">
    <location>
        <begin position="6"/>
        <end position="76"/>
    </location>
</feature>
<dbReference type="KEGG" id="pth:PTH_2680"/>
<gene>
    <name evidence="2" type="ordered locus">PTH_2680</name>
</gene>
<dbReference type="Gene3D" id="3.30.70.930">
    <property type="match status" value="1"/>
</dbReference>